<dbReference type="PIRSF" id="PIRSF016660">
    <property type="entry name" value="YedI"/>
    <property type="match status" value="1"/>
</dbReference>
<comment type="caution">
    <text evidence="3">The sequence shown here is derived from an EMBL/GenBank/DDBJ whole genome shotgun (WGS) entry which is preliminary data.</text>
</comment>
<dbReference type="PANTHER" id="PTHR30503:SF3">
    <property type="entry name" value="INNER MEMBRANE PROTEIN YEDI"/>
    <property type="match status" value="1"/>
</dbReference>
<dbReference type="Proteomes" id="UP001139207">
    <property type="component" value="Unassembled WGS sequence"/>
</dbReference>
<dbReference type="InterPro" id="IPR008526">
    <property type="entry name" value="YedI"/>
</dbReference>
<dbReference type="PANTHER" id="PTHR30503">
    <property type="entry name" value="INNER MEMBRANE PROTEIN YEDI"/>
    <property type="match status" value="1"/>
</dbReference>
<dbReference type="GO" id="GO:0005886">
    <property type="term" value="C:plasma membrane"/>
    <property type="evidence" value="ECO:0007669"/>
    <property type="project" value="TreeGrafter"/>
</dbReference>
<dbReference type="AlphaFoldDB" id="A0A9X2B2L3"/>
<dbReference type="Pfam" id="PF05661">
    <property type="entry name" value="DUF808"/>
    <property type="match status" value="1"/>
</dbReference>
<protein>
    <submittedName>
        <fullName evidence="3">DUF808 domain-containing protein</fullName>
    </submittedName>
</protein>
<feature type="transmembrane region" description="Helical" evidence="2">
    <location>
        <begin position="76"/>
        <end position="94"/>
    </location>
</feature>
<feature type="region of interest" description="Disordered" evidence="1">
    <location>
        <begin position="121"/>
        <end position="143"/>
    </location>
</feature>
<dbReference type="RefSeq" id="WP_244805507.1">
    <property type="nucleotide sequence ID" value="NZ_JALIEA010000017.1"/>
</dbReference>
<keyword evidence="2" id="KW-1133">Transmembrane helix</keyword>
<proteinExistence type="predicted"/>
<feature type="transmembrane region" description="Helical" evidence="2">
    <location>
        <begin position="293"/>
        <end position="316"/>
    </location>
</feature>
<keyword evidence="4" id="KW-1185">Reference proteome</keyword>
<reference evidence="3" key="1">
    <citation type="submission" date="2022-04" db="EMBL/GenBank/DDBJ databases">
        <title>Corynebacterium kalidii LD5P10.</title>
        <authorList>
            <person name="Sun J.Q."/>
        </authorList>
    </citation>
    <scope>NUCLEOTIDE SEQUENCE</scope>
    <source>
        <strain evidence="3">LD5P10</strain>
    </source>
</reference>
<evidence type="ECO:0000256" key="1">
    <source>
        <dbReference type="SAM" id="MobiDB-lite"/>
    </source>
</evidence>
<feature type="compositionally biased region" description="Basic and acidic residues" evidence="1">
    <location>
        <begin position="126"/>
        <end position="139"/>
    </location>
</feature>
<gene>
    <name evidence="3" type="ORF">MUN33_10910</name>
</gene>
<feature type="transmembrane region" description="Helical" evidence="2">
    <location>
        <begin position="177"/>
        <end position="199"/>
    </location>
</feature>
<sequence>MAGGLIALLDDVALIARKAAVSSRDVAQAAAATSTKAAAVVVDDAAVTPSFVQGVSPARELPIIWRITKGSLVNKIIVILPVILLLSWLAPWALTPILMVGGTYLAFEGAEKIWHAVAARRGGHGPHADDGEDGTSKTPDDEDSLVKGAVRTDFILSAEIMVLSLNELTGRALPERAAILVGVALLITFVVYGVVGLLVKMDDVGLALADPARNRAGVVRSLGRGLVALMPRILTVLSVVGTAAMLWVGGHILLVGVDELGWHTPYGAVHHLVEELVGAGAAVQWLVETLCSALTGLIVGTVVVGAVTTVTAVTAARRRTRTPR</sequence>
<feature type="transmembrane region" description="Helical" evidence="2">
    <location>
        <begin position="233"/>
        <end position="257"/>
    </location>
</feature>
<evidence type="ECO:0000313" key="4">
    <source>
        <dbReference type="Proteomes" id="UP001139207"/>
    </source>
</evidence>
<dbReference type="EMBL" id="JALIEA010000017">
    <property type="protein sequence ID" value="MCJ7859214.1"/>
    <property type="molecule type" value="Genomic_DNA"/>
</dbReference>
<organism evidence="3 4">
    <name type="scientific">Corynebacterium kalidii</name>
    <dbReference type="NCBI Taxonomy" id="2931982"/>
    <lineage>
        <taxon>Bacteria</taxon>
        <taxon>Bacillati</taxon>
        <taxon>Actinomycetota</taxon>
        <taxon>Actinomycetes</taxon>
        <taxon>Mycobacteriales</taxon>
        <taxon>Corynebacteriaceae</taxon>
        <taxon>Corynebacterium</taxon>
    </lineage>
</organism>
<name>A0A9X2B2L3_9CORY</name>
<keyword evidence="2" id="KW-0812">Transmembrane</keyword>
<accession>A0A9X2B2L3</accession>
<keyword evidence="2" id="KW-0472">Membrane</keyword>
<evidence type="ECO:0000313" key="3">
    <source>
        <dbReference type="EMBL" id="MCJ7859214.1"/>
    </source>
</evidence>
<evidence type="ECO:0000256" key="2">
    <source>
        <dbReference type="SAM" id="Phobius"/>
    </source>
</evidence>